<name>A0A3P3WA98_9FLAO</name>
<dbReference type="EMBL" id="RQVQ01000014">
    <property type="protein sequence ID" value="RRJ90916.1"/>
    <property type="molecule type" value="Genomic_DNA"/>
</dbReference>
<keyword evidence="3" id="KW-1185">Reference proteome</keyword>
<comment type="caution">
    <text evidence="2">The sequence shown here is derived from an EMBL/GenBank/DDBJ whole genome shotgun (WGS) entry which is preliminary data.</text>
</comment>
<evidence type="ECO:0000313" key="2">
    <source>
        <dbReference type="EMBL" id="RRJ90916.1"/>
    </source>
</evidence>
<dbReference type="RefSeq" id="WP_125018830.1">
    <property type="nucleotide sequence ID" value="NZ_RQVQ01000014.1"/>
</dbReference>
<protein>
    <recommendedName>
        <fullName evidence="1">HNH nuclease domain-containing protein</fullName>
    </recommendedName>
</protein>
<accession>A0A3P3WA98</accession>
<dbReference type="Proteomes" id="UP000275719">
    <property type="component" value="Unassembled WGS sequence"/>
</dbReference>
<feature type="domain" description="HNH nuclease" evidence="1">
    <location>
        <begin position="40"/>
        <end position="87"/>
    </location>
</feature>
<dbReference type="Pfam" id="PF13395">
    <property type="entry name" value="HNH_4"/>
    <property type="match status" value="1"/>
</dbReference>
<sequence length="200" mass="24119">MKRIVKKSDSLVISENLKYHSKGNNSRLSGILFKEQKGFCAYTEEYISFEDAKDIEHFDPNLKNTNDDNYNNWYIVKHLANQRKTNNWLEPILQPYQEDFEKRIIYNDGAYFSKPNDIEAKNLIDLLDLNNFQKVQLRKRYIKRRKDALLKRNIELDDIENIKQYFQEKIDGEIEESVRYLRAIQEEFNIDIWNMIPEQI</sequence>
<gene>
    <name evidence="2" type="ORF">EG240_07780</name>
</gene>
<dbReference type="OrthoDB" id="1346788at2"/>
<reference evidence="2 3" key="1">
    <citation type="submission" date="2018-11" db="EMBL/GenBank/DDBJ databases">
        <title>Flavobacterium sp. nov., YIM 102701-2 draft genome.</title>
        <authorList>
            <person name="Li G."/>
            <person name="Jiang Y."/>
        </authorList>
    </citation>
    <scope>NUCLEOTIDE SEQUENCE [LARGE SCALE GENOMIC DNA]</scope>
    <source>
        <strain evidence="2 3">YIM 102701-2</strain>
    </source>
</reference>
<proteinExistence type="predicted"/>
<evidence type="ECO:0000313" key="3">
    <source>
        <dbReference type="Proteomes" id="UP000275719"/>
    </source>
</evidence>
<organism evidence="2 3">
    <name type="scientific">Paenimyroides tangerinum</name>
    <dbReference type="NCBI Taxonomy" id="2488728"/>
    <lineage>
        <taxon>Bacteria</taxon>
        <taxon>Pseudomonadati</taxon>
        <taxon>Bacteroidota</taxon>
        <taxon>Flavobacteriia</taxon>
        <taxon>Flavobacteriales</taxon>
        <taxon>Flavobacteriaceae</taxon>
        <taxon>Paenimyroides</taxon>
    </lineage>
</organism>
<dbReference type="AlphaFoldDB" id="A0A3P3WA98"/>
<dbReference type="InterPro" id="IPR003615">
    <property type="entry name" value="HNH_nuc"/>
</dbReference>
<evidence type="ECO:0000259" key="1">
    <source>
        <dbReference type="Pfam" id="PF13395"/>
    </source>
</evidence>